<name>A0ABV6BYK0_9FLAO</name>
<evidence type="ECO:0008006" key="3">
    <source>
        <dbReference type="Google" id="ProtNLM"/>
    </source>
</evidence>
<evidence type="ECO:0000313" key="2">
    <source>
        <dbReference type="Proteomes" id="UP001589734"/>
    </source>
</evidence>
<organism evidence="1 2">
    <name type="scientific">Flavobacterium procerum</name>
    <dbReference type="NCBI Taxonomy" id="1455569"/>
    <lineage>
        <taxon>Bacteria</taxon>
        <taxon>Pseudomonadati</taxon>
        <taxon>Bacteroidota</taxon>
        <taxon>Flavobacteriia</taxon>
        <taxon>Flavobacteriales</taxon>
        <taxon>Flavobacteriaceae</taxon>
        <taxon>Flavobacterium</taxon>
    </lineage>
</organism>
<accession>A0ABV6BYK0</accession>
<keyword evidence="2" id="KW-1185">Reference proteome</keyword>
<sequence length="1420" mass="159043">MAKGEIIVEGAKCFCSNSDTNKNKGTAVPLAVKSQTAKLKSNKYFAQEKPIATIFDEDAKSFDNGNGFGMCITPDNKKAPCKAVCKIKYKDFYENVSFDKSMKVLIDKSTGTCEGYGKKGTIEFATTGQKKAVNTIDVKEADAFSVENTSAQWETANPTKQDSVSEITIVVPRAEKPTGKYYYIEKAVKKDIWPLMMPITEEPKLHLKATYKGDPTKIVWALFKGGDVKDKVKTFVGIGANFEFTLEKIFKDLEEGLYRIEAYANKAGDEKCAILIEYVKDHIEGISAPGKKLLKNTPIPLTLKFKASSIAEKQKILNPSGLGPVYEASPIASWRVTYNKVVIFNSQTSNESNLIKVETNKGSLGVFTFKNPGDYQVEAYTSPNDSSPIITTLNVAESLGVNTVRGISRPLLRYYENLQVEVSKFNVDFLPANGTKMQWYLQKDGVRLPVFESALMSKEKSINKPINQILYSHAGGGTNYFGKYVIEGYGKPTNNPLFNASDSYFFEVIKNSVDKVTLTQSVPKGAKVKVEAAARIMPLARDEKINLELPANVVDNNDGTITFNGEGEFEIAAYLTGDQTLDTRAKTKVKVAIPELKRALWAYGTGYKRTETGYKEETHAFVEIGGLENQSITIKVWVRGAGESFYSEPAKYMLEEKKISLDSKGTGSFKITTDDKYKEKIEKALPATTETPNPSVSLIFTIEMPTGSQGAITLPDNLAIKNGKPVAGTKYIEVLESNEELAVTNEKKVKSIFFAKEDGKGVQQTLTHQDKKHKIWVHTVNMQEEELKVDVMSLVHSDCMDEKDGIITALQSIQEYKEKVGKDGLLELSFETKKEYLTDAEANPVRFSIQVSRKVKDPNDDKKEVYVFVDDQLAAMPHLNASLVRSPDLKSIGINATKQDETAFTKDEKIALRKKVICFKNTALIVEKGILTEEAIENCTVPVVVDLEMAEVKADNKKLCPNCDNDITLAEIKAICVGKKDNKGVEKCLINNETIISAALPFLNQYRKKVGINTCVRKAHFIAQICQETKFYDLQEKFTYRDSERMRKLFESYFLTFGALENQQEEARRLSSLSLEQSNAQEVASAIYGPTHPLGKEHTNDNDGWRYSGKGFKQITWKENYRNIQKYFNKSMKIDSEPDVLWVDNDNPYKLKNNAKDAITSALAFWGWKNINSVTNGSTDNDVELVTKIINSKKEGLEERQRFFKKAVEIFKVKECKPGLNLKIAVNQTYDKKHQADSKTAYINVILPKDRKYQGLLVFFDDSGTLFSSYVLGNGTGSDKFKAEGNGATPNGLWSTWYDKVHAGDVRYGNHGLIKMTGLEGDALTATKNGRTGIAIHAGHTVNYGKFINDRGELMVTYGCLRVYNADIENLVKKYLSLKDKKIKVYVEEVDNINEVYQYYDVERDPKERKEKSKNKQKTQ</sequence>
<dbReference type="SUPFAM" id="SSF53955">
    <property type="entry name" value="Lysozyme-like"/>
    <property type="match status" value="1"/>
</dbReference>
<dbReference type="InterPro" id="IPR023346">
    <property type="entry name" value="Lysozyme-like_dom_sf"/>
</dbReference>
<dbReference type="Proteomes" id="UP001589734">
    <property type="component" value="Unassembled WGS sequence"/>
</dbReference>
<comment type="caution">
    <text evidence="1">The sequence shown here is derived from an EMBL/GenBank/DDBJ whole genome shotgun (WGS) entry which is preliminary data.</text>
</comment>
<proteinExistence type="predicted"/>
<dbReference type="Gene3D" id="1.10.530.10">
    <property type="match status" value="1"/>
</dbReference>
<gene>
    <name evidence="1" type="ORF">ACFFLS_26050</name>
</gene>
<dbReference type="EMBL" id="JBHLYW010000033">
    <property type="protein sequence ID" value="MFC0080528.1"/>
    <property type="molecule type" value="Genomic_DNA"/>
</dbReference>
<reference evidence="1 2" key="1">
    <citation type="submission" date="2024-09" db="EMBL/GenBank/DDBJ databases">
        <authorList>
            <person name="Sun Q."/>
            <person name="Mori K."/>
        </authorList>
    </citation>
    <scope>NUCLEOTIDE SEQUENCE [LARGE SCALE GENOMIC DNA]</scope>
    <source>
        <strain evidence="1 2">CGMCC 1.12926</strain>
    </source>
</reference>
<protein>
    <recommendedName>
        <fullName evidence="3">DUF4280 domain-containing protein</fullName>
    </recommendedName>
</protein>
<evidence type="ECO:0000313" key="1">
    <source>
        <dbReference type="EMBL" id="MFC0080528.1"/>
    </source>
</evidence>
<dbReference type="RefSeq" id="WP_379682423.1">
    <property type="nucleotide sequence ID" value="NZ_JBHLYW010000033.1"/>
</dbReference>